<keyword evidence="2" id="KW-1185">Reference proteome</keyword>
<organism evidence="1 2">
    <name type="scientific">Eretmocerus hayati</name>
    <dbReference type="NCBI Taxonomy" id="131215"/>
    <lineage>
        <taxon>Eukaryota</taxon>
        <taxon>Metazoa</taxon>
        <taxon>Ecdysozoa</taxon>
        <taxon>Arthropoda</taxon>
        <taxon>Hexapoda</taxon>
        <taxon>Insecta</taxon>
        <taxon>Pterygota</taxon>
        <taxon>Neoptera</taxon>
        <taxon>Endopterygota</taxon>
        <taxon>Hymenoptera</taxon>
        <taxon>Apocrita</taxon>
        <taxon>Proctotrupomorpha</taxon>
        <taxon>Chalcidoidea</taxon>
        <taxon>Aphelinidae</taxon>
        <taxon>Aphelininae</taxon>
        <taxon>Eretmocerus</taxon>
    </lineage>
</organism>
<proteinExistence type="predicted"/>
<comment type="caution">
    <text evidence="1">The sequence shown here is derived from an EMBL/GenBank/DDBJ whole genome shotgun (WGS) entry which is preliminary data.</text>
</comment>
<name>A0ACC2NLM3_9HYME</name>
<evidence type="ECO:0000313" key="2">
    <source>
        <dbReference type="Proteomes" id="UP001239111"/>
    </source>
</evidence>
<gene>
    <name evidence="1" type="ORF">QAD02_003419</name>
</gene>
<reference evidence="1" key="1">
    <citation type="submission" date="2023-04" db="EMBL/GenBank/DDBJ databases">
        <title>A chromosome-level genome assembly of the parasitoid wasp Eretmocerus hayati.</title>
        <authorList>
            <person name="Zhong Y."/>
            <person name="Liu S."/>
            <person name="Liu Y."/>
        </authorList>
    </citation>
    <scope>NUCLEOTIDE SEQUENCE</scope>
    <source>
        <strain evidence="1">ZJU_SS_LIU_2023</strain>
    </source>
</reference>
<sequence length="426" mass="47276">MYALVYFKNSDSTDVLRKSAVEESKSEKGVVYVTYGKRRYKGVILKESKVCGGIIMKPKRSKQLTDKSKEAKSKKTSTNKAHKEALRDLDLSLRGRKSIFPKEPEGSANLDKSPSSPSNRELLNIEAMDEDVRDCSAIGGDASVPVDQKYGDECGDDEVSENEDCIKVEKYKAVVMRAVFDLQAVVKILQSIEEKNKSKRAAIVLKNLPALKKKQGSSELLPNSGVYIQELDRADALRFVKRPTEMIRRLFTFLVGAENLGEMSPKGNGPRIGVPEKIERAVYSEFSGNKKNSDQIIDTFVDYLPRSQCTGYVNGKVETEVDYDTFTKVLSSQCVTLRDPSPNLIHRGDRLTSSPAKKVGATPGSPDGYTDNSKVSEKFLRDMFPTARLCRANNCIGVILTGASNALSRENVDLWTISAEKYLPRS</sequence>
<dbReference type="Proteomes" id="UP001239111">
    <property type="component" value="Chromosome 3"/>
</dbReference>
<accession>A0ACC2NLM3</accession>
<dbReference type="EMBL" id="CM056743">
    <property type="protein sequence ID" value="KAJ8672160.1"/>
    <property type="molecule type" value="Genomic_DNA"/>
</dbReference>
<evidence type="ECO:0000313" key="1">
    <source>
        <dbReference type="EMBL" id="KAJ8672160.1"/>
    </source>
</evidence>
<protein>
    <submittedName>
        <fullName evidence="1">Uncharacterized protein</fullName>
    </submittedName>
</protein>